<dbReference type="Proteomes" id="UP000008867">
    <property type="component" value="Chromosome 2"/>
</dbReference>
<sequence length="579" mass="63261">MASYIPHERNESASSTSHNPVDTSGSSSAEYLRKEAPHTPPQIHLGFDAVAVSSGPGFSEFFPWIQQDDTTRPMDVHECKDSQEPETMHIAAFEQRDAAYLPRNSLQAPKRTAAAQSVPSWDSNQVSQALPLSASHQSPELDTMMLSASQPGNAACRTPTSEGAAVVHETHQTPSPGVDASNQARMVASSSSPQPPARRLSLAVPSHDGCRSSTGPRLYSAADYAEIAEQDCCAGDVVLDMFEDDRLPGYQVWRRGATSSSPIAVRIPRQLMGWKAVLMDTSGLDDVSSSKKVRRASKVLGKQGWEVRQEALKNSYDFRRGSGIWATMHAGHRLFKHDWHIIVKDGSRYVWRMDKHALALFREEDEVKVAEFCKAVPSSGGVEQGERAGGKRIGSFRFQGERSRIRPGRSPNEDILGMNMALASLAAVFGARGGHSNVSAAFEPSSDPMRDVLEQQRQEAPDREQEMLALPRPGFARDAESVLSDTTDEDAGEPPGDTLRPRRVATNQQRSLAASSEVRQAQTHTRNDRSGANSKGRKRFSSFFGRASAPAVVEDEGGAMTDSQRIARQYRHQSVLLGS</sequence>
<feature type="compositionally biased region" description="Low complexity" evidence="1">
    <location>
        <begin position="188"/>
        <end position="202"/>
    </location>
</feature>
<dbReference type="AlphaFoldDB" id="E6ZTV2"/>
<name>E6ZTV2_SPORE</name>
<feature type="region of interest" description="Disordered" evidence="1">
    <location>
        <begin position="188"/>
        <end position="212"/>
    </location>
</feature>
<protein>
    <submittedName>
        <fullName evidence="2">Uncharacterized protein</fullName>
    </submittedName>
</protein>
<dbReference type="OrthoDB" id="2547303at2759"/>
<evidence type="ECO:0000313" key="2">
    <source>
        <dbReference type="EMBL" id="CBQ70659.1"/>
    </source>
</evidence>
<dbReference type="HOGENOM" id="CLU_471064_0_0_1"/>
<keyword evidence="3" id="KW-1185">Reference proteome</keyword>
<dbReference type="eggNOG" id="ENOG502RDG5">
    <property type="taxonomic scope" value="Eukaryota"/>
</dbReference>
<dbReference type="EMBL" id="FQ311441">
    <property type="protein sequence ID" value="CBQ70659.1"/>
    <property type="molecule type" value="Genomic_DNA"/>
</dbReference>
<accession>E6ZTV2</accession>
<organism evidence="2 3">
    <name type="scientific">Sporisorium reilianum (strain SRZ2)</name>
    <name type="common">Maize head smut fungus</name>
    <dbReference type="NCBI Taxonomy" id="999809"/>
    <lineage>
        <taxon>Eukaryota</taxon>
        <taxon>Fungi</taxon>
        <taxon>Dikarya</taxon>
        <taxon>Basidiomycota</taxon>
        <taxon>Ustilaginomycotina</taxon>
        <taxon>Ustilaginomycetes</taxon>
        <taxon>Ustilaginales</taxon>
        <taxon>Ustilaginaceae</taxon>
        <taxon>Sporisorium</taxon>
    </lineage>
</organism>
<feature type="compositionally biased region" description="Polar residues" evidence="1">
    <location>
        <begin position="12"/>
        <end position="29"/>
    </location>
</feature>
<feature type="compositionally biased region" description="Basic and acidic residues" evidence="1">
    <location>
        <begin position="1"/>
        <end position="11"/>
    </location>
</feature>
<gene>
    <name evidence="2" type="ORF">sr10327</name>
</gene>
<feature type="region of interest" description="Disordered" evidence="1">
    <location>
        <begin position="1"/>
        <end position="42"/>
    </location>
</feature>
<feature type="compositionally biased region" description="Basic and acidic residues" evidence="1">
    <location>
        <begin position="454"/>
        <end position="466"/>
    </location>
</feature>
<proteinExistence type="predicted"/>
<feature type="region of interest" description="Disordered" evidence="1">
    <location>
        <begin position="454"/>
        <end position="562"/>
    </location>
</feature>
<reference evidence="2 3" key="1">
    <citation type="journal article" date="2010" name="Science">
        <title>Pathogenicity determinants in smut fungi revealed by genome comparison.</title>
        <authorList>
            <person name="Schirawski J."/>
            <person name="Mannhaupt G."/>
            <person name="Muench K."/>
            <person name="Brefort T."/>
            <person name="Schipper K."/>
            <person name="Doehlemann G."/>
            <person name="Di Stasio M."/>
            <person name="Roessel N."/>
            <person name="Mendoza-Mendoza A."/>
            <person name="Pester D."/>
            <person name="Mueller O."/>
            <person name="Winterberg B."/>
            <person name="Meyer E."/>
            <person name="Ghareeb H."/>
            <person name="Wollenberg T."/>
            <person name="Muensterkoetter M."/>
            <person name="Wong P."/>
            <person name="Walter M."/>
            <person name="Stukenbrock E."/>
            <person name="Gueldener U."/>
            <person name="Kahmann R."/>
        </authorList>
    </citation>
    <scope>NUCLEOTIDE SEQUENCE [LARGE SCALE GENOMIC DNA]</scope>
    <source>
        <strain evidence="3">SRZ2</strain>
    </source>
</reference>
<feature type="compositionally biased region" description="Polar residues" evidence="1">
    <location>
        <begin position="505"/>
        <end position="524"/>
    </location>
</feature>
<evidence type="ECO:0000313" key="3">
    <source>
        <dbReference type="Proteomes" id="UP000008867"/>
    </source>
</evidence>
<dbReference type="VEuPathDB" id="FungiDB:sr10327"/>
<evidence type="ECO:0000256" key="1">
    <source>
        <dbReference type="SAM" id="MobiDB-lite"/>
    </source>
</evidence>